<gene>
    <name evidence="2" type="ORF">E2C01_091287</name>
</gene>
<accession>A0A5B7JDK8</accession>
<reference evidence="2 3" key="1">
    <citation type="submission" date="2019-05" db="EMBL/GenBank/DDBJ databases">
        <title>Another draft genome of Portunus trituberculatus and its Hox gene families provides insights of decapod evolution.</title>
        <authorList>
            <person name="Jeong J.-H."/>
            <person name="Song I."/>
            <person name="Kim S."/>
            <person name="Choi T."/>
            <person name="Kim D."/>
            <person name="Ryu S."/>
            <person name="Kim W."/>
        </authorList>
    </citation>
    <scope>NUCLEOTIDE SEQUENCE [LARGE SCALE GENOMIC DNA]</scope>
    <source>
        <tissue evidence="2">Muscle</tissue>
    </source>
</reference>
<evidence type="ECO:0008006" key="4">
    <source>
        <dbReference type="Google" id="ProtNLM"/>
    </source>
</evidence>
<keyword evidence="3" id="KW-1185">Reference proteome</keyword>
<feature type="chain" id="PRO_5023029678" description="Secreted protein" evidence="1">
    <location>
        <begin position="16"/>
        <end position="88"/>
    </location>
</feature>
<feature type="signal peptide" evidence="1">
    <location>
        <begin position="1"/>
        <end position="15"/>
    </location>
</feature>
<keyword evidence="1" id="KW-0732">Signal</keyword>
<comment type="caution">
    <text evidence="2">The sequence shown here is derived from an EMBL/GenBank/DDBJ whole genome shotgun (WGS) entry which is preliminary data.</text>
</comment>
<evidence type="ECO:0000256" key="1">
    <source>
        <dbReference type="SAM" id="SignalP"/>
    </source>
</evidence>
<dbReference type="AlphaFoldDB" id="A0A5B7JDK8"/>
<dbReference type="EMBL" id="VSRR010104465">
    <property type="protein sequence ID" value="MPC96051.1"/>
    <property type="molecule type" value="Genomic_DNA"/>
</dbReference>
<evidence type="ECO:0000313" key="3">
    <source>
        <dbReference type="Proteomes" id="UP000324222"/>
    </source>
</evidence>
<sequence>MAGWWTLTFYHLSLSLSGGCVRNQAWAAHFICWVDMLETSTAEVKAFHNIAVLGEGALAPHRMAPRHLEDGVGYYRSRSTFTPPLGYP</sequence>
<protein>
    <recommendedName>
        <fullName evidence="4">Secreted protein</fullName>
    </recommendedName>
</protein>
<proteinExistence type="predicted"/>
<dbReference type="Proteomes" id="UP000324222">
    <property type="component" value="Unassembled WGS sequence"/>
</dbReference>
<organism evidence="2 3">
    <name type="scientific">Portunus trituberculatus</name>
    <name type="common">Swimming crab</name>
    <name type="synonym">Neptunus trituberculatus</name>
    <dbReference type="NCBI Taxonomy" id="210409"/>
    <lineage>
        <taxon>Eukaryota</taxon>
        <taxon>Metazoa</taxon>
        <taxon>Ecdysozoa</taxon>
        <taxon>Arthropoda</taxon>
        <taxon>Crustacea</taxon>
        <taxon>Multicrustacea</taxon>
        <taxon>Malacostraca</taxon>
        <taxon>Eumalacostraca</taxon>
        <taxon>Eucarida</taxon>
        <taxon>Decapoda</taxon>
        <taxon>Pleocyemata</taxon>
        <taxon>Brachyura</taxon>
        <taxon>Eubrachyura</taxon>
        <taxon>Portunoidea</taxon>
        <taxon>Portunidae</taxon>
        <taxon>Portuninae</taxon>
        <taxon>Portunus</taxon>
    </lineage>
</organism>
<evidence type="ECO:0000313" key="2">
    <source>
        <dbReference type="EMBL" id="MPC96051.1"/>
    </source>
</evidence>
<name>A0A5B7JDK8_PORTR</name>